<keyword evidence="4 7" id="KW-1133">Transmembrane helix</keyword>
<dbReference type="PANTHER" id="PTHR30250:SF29">
    <property type="entry name" value="POLYSACCHARIDE BIOSYNTHESIS PROTEIN C-TERMINAL DOMAIN-CONTAINING PROTEIN"/>
    <property type="match status" value="1"/>
</dbReference>
<dbReference type="CDD" id="cd13124">
    <property type="entry name" value="MATE_SpoVB_like"/>
    <property type="match status" value="1"/>
</dbReference>
<feature type="transmembrane region" description="Helical" evidence="7">
    <location>
        <begin position="487"/>
        <end position="505"/>
    </location>
</feature>
<evidence type="ECO:0000256" key="6">
    <source>
        <dbReference type="SAM" id="MobiDB-lite"/>
    </source>
</evidence>
<evidence type="ECO:0000256" key="5">
    <source>
        <dbReference type="ARBA" id="ARBA00023136"/>
    </source>
</evidence>
<organism evidence="8 9">
    <name type="scientific">Paenibacillus glycinis</name>
    <dbReference type="NCBI Taxonomy" id="2697035"/>
    <lineage>
        <taxon>Bacteria</taxon>
        <taxon>Bacillati</taxon>
        <taxon>Bacillota</taxon>
        <taxon>Bacilli</taxon>
        <taxon>Bacillales</taxon>
        <taxon>Paenibacillaceae</taxon>
        <taxon>Paenibacillus</taxon>
    </lineage>
</organism>
<reference evidence="8 9" key="1">
    <citation type="submission" date="2020-01" db="EMBL/GenBank/DDBJ databases">
        <title>Paenibacillus soybeanensis sp. nov. isolated from the nodules of soybean (Glycine max(L.) Merr).</title>
        <authorList>
            <person name="Wang H."/>
        </authorList>
    </citation>
    <scope>NUCLEOTIDE SEQUENCE [LARGE SCALE GENOMIC DNA]</scope>
    <source>
        <strain evidence="8 9">T1</strain>
    </source>
</reference>
<feature type="region of interest" description="Disordered" evidence="6">
    <location>
        <begin position="234"/>
        <end position="316"/>
    </location>
</feature>
<dbReference type="EMBL" id="JAAAMV010000035">
    <property type="protein sequence ID" value="NBD28080.1"/>
    <property type="molecule type" value="Genomic_DNA"/>
</dbReference>
<dbReference type="RefSeq" id="WP_161747097.1">
    <property type="nucleotide sequence ID" value="NZ_JAAAMV010000035.1"/>
</dbReference>
<evidence type="ECO:0000256" key="3">
    <source>
        <dbReference type="ARBA" id="ARBA00022692"/>
    </source>
</evidence>
<evidence type="ECO:0000256" key="2">
    <source>
        <dbReference type="ARBA" id="ARBA00022475"/>
    </source>
</evidence>
<feature type="transmembrane region" description="Helical" evidence="7">
    <location>
        <begin position="511"/>
        <end position="532"/>
    </location>
</feature>
<feature type="transmembrane region" description="Helical" evidence="7">
    <location>
        <begin position="457"/>
        <end position="480"/>
    </location>
</feature>
<feature type="transmembrane region" description="Helical" evidence="7">
    <location>
        <begin position="383"/>
        <end position="403"/>
    </location>
</feature>
<dbReference type="InterPro" id="IPR002797">
    <property type="entry name" value="Polysacc_synth"/>
</dbReference>
<keyword evidence="2" id="KW-1003">Cell membrane</keyword>
<accession>A0ABW9XZE6</accession>
<feature type="transmembrane region" description="Helical" evidence="7">
    <location>
        <begin position="144"/>
        <end position="161"/>
    </location>
</feature>
<feature type="transmembrane region" description="Helical" evidence="7">
    <location>
        <begin position="181"/>
        <end position="198"/>
    </location>
</feature>
<evidence type="ECO:0000256" key="4">
    <source>
        <dbReference type="ARBA" id="ARBA00022989"/>
    </source>
</evidence>
<keyword evidence="9" id="KW-1185">Reference proteome</keyword>
<dbReference type="Pfam" id="PF01943">
    <property type="entry name" value="Polysacc_synt"/>
    <property type="match status" value="1"/>
</dbReference>
<evidence type="ECO:0000256" key="7">
    <source>
        <dbReference type="SAM" id="Phobius"/>
    </source>
</evidence>
<comment type="subcellular location">
    <subcellularLocation>
        <location evidence="1">Cell membrane</location>
        <topology evidence="1">Multi-pass membrane protein</topology>
    </subcellularLocation>
</comment>
<comment type="caution">
    <text evidence="8">The sequence shown here is derived from an EMBL/GenBank/DDBJ whole genome shotgun (WGS) entry which is preliminary data.</text>
</comment>
<feature type="transmembrane region" description="Helical" evidence="7">
    <location>
        <begin position="331"/>
        <end position="351"/>
    </location>
</feature>
<feature type="compositionally biased region" description="Basic and acidic residues" evidence="6">
    <location>
        <begin position="284"/>
        <end position="300"/>
    </location>
</feature>
<feature type="transmembrane region" description="Helical" evidence="7">
    <location>
        <begin position="424"/>
        <end position="445"/>
    </location>
</feature>
<dbReference type="InterPro" id="IPR024923">
    <property type="entry name" value="PG_synth_SpoVB"/>
</dbReference>
<evidence type="ECO:0000256" key="1">
    <source>
        <dbReference type="ARBA" id="ARBA00004651"/>
    </source>
</evidence>
<feature type="transmembrane region" description="Helical" evidence="7">
    <location>
        <begin position="204"/>
        <end position="227"/>
    </location>
</feature>
<dbReference type="InterPro" id="IPR050833">
    <property type="entry name" value="Poly_Biosynth_Transport"/>
</dbReference>
<feature type="region of interest" description="Disordered" evidence="6">
    <location>
        <begin position="1"/>
        <end position="21"/>
    </location>
</feature>
<feature type="transmembrane region" description="Helical" evidence="7">
    <location>
        <begin position="582"/>
        <end position="602"/>
    </location>
</feature>
<name>A0ABW9XZE6_9BACL</name>
<protein>
    <submittedName>
        <fullName evidence="8">Oligosaccharide flippase family protein</fullName>
    </submittedName>
</protein>
<feature type="compositionally biased region" description="Basic and acidic residues" evidence="6">
    <location>
        <begin position="241"/>
        <end position="258"/>
    </location>
</feature>
<evidence type="ECO:0000313" key="9">
    <source>
        <dbReference type="Proteomes" id="UP000665561"/>
    </source>
</evidence>
<proteinExistence type="predicted"/>
<feature type="transmembrane region" description="Helical" evidence="7">
    <location>
        <begin position="544"/>
        <end position="562"/>
    </location>
</feature>
<dbReference type="Proteomes" id="UP000665561">
    <property type="component" value="Unassembled WGS sequence"/>
</dbReference>
<gene>
    <name evidence="8" type="ORF">GT019_29800</name>
</gene>
<keyword evidence="5 7" id="KW-0472">Membrane</keyword>
<feature type="transmembrane region" description="Helical" evidence="7">
    <location>
        <begin position="101"/>
        <end position="124"/>
    </location>
</feature>
<sequence>MPSESGHRSGRARNGGEAGAKGPRFMQGAALMGVAMLLSKTLGTLQKIPLQNLAGDRVFGIYNAVYPLYQLLLVMVTAGFPVAVSLLVAEREAAGDRDGSGRVLTASAWLLSAGGAIGFLLLWTGSHRIASWLGDEAATNAVKASALAFWVAPAMAAFRGYYQGLGRMLPSAVSQLSEQTVRVAGMLALLLAGWQLGWSDARLAAGATAGSAIGGLAGLAVIVAYWLREKRGPADAGHAPGLRDRRRQERFDEARAADAARAGRYSSAEKGTGRREPIPVPVLREFRDSSEPRGSRERIGRPGLRRSSGSPYSRKRRIEGRASLPALMRRLALLAVPVTLGALAIPVLNVVDAFTVPRLLQGNGLGQVEAMTLFGLYGRGQPLVQLVVMVAGAMGGALVPALAGSRARGDAAAVRQQASLVLRAAWGIGAAAALGLALLAEPINMLLYANDAGSRTFALVGCTALAGTVSALTAAVLQGLGAVRTPALLMLGAAVLKAAFNAALVPAYGTAGAACAGIAALTAAALLGSGAVRRAAGAAVPARSAAGMGLALAVMAAALVLAERGVAPLLGLALPPRAAAAVLALGGTALGGALFAAAALRFGGVSARELRALPGGDALAARLIRWRLLPEGA</sequence>
<keyword evidence="3 7" id="KW-0812">Transmembrane</keyword>
<feature type="transmembrane region" description="Helical" evidence="7">
    <location>
        <begin position="68"/>
        <end position="89"/>
    </location>
</feature>
<evidence type="ECO:0000313" key="8">
    <source>
        <dbReference type="EMBL" id="NBD28080.1"/>
    </source>
</evidence>
<dbReference type="PANTHER" id="PTHR30250">
    <property type="entry name" value="PST FAMILY PREDICTED COLANIC ACID TRANSPORTER"/>
    <property type="match status" value="1"/>
</dbReference>